<dbReference type="EMBL" id="JAWWMZ010000004">
    <property type="protein sequence ID" value="MDX4954694.1"/>
    <property type="molecule type" value="Genomic_DNA"/>
</dbReference>
<organism evidence="1 3">
    <name type="scientific">Delftia acidovorans</name>
    <name type="common">Pseudomonas acidovorans</name>
    <name type="synonym">Comamonas acidovorans</name>
    <dbReference type="NCBI Taxonomy" id="80866"/>
    <lineage>
        <taxon>Bacteria</taxon>
        <taxon>Pseudomonadati</taxon>
        <taxon>Pseudomonadota</taxon>
        <taxon>Betaproteobacteria</taxon>
        <taxon>Burkholderiales</taxon>
        <taxon>Comamonadaceae</taxon>
        <taxon>Delftia</taxon>
    </lineage>
</organism>
<comment type="caution">
    <text evidence="1">The sequence shown here is derived from an EMBL/GenBank/DDBJ whole genome shotgun (WGS) entry which is preliminary data.</text>
</comment>
<reference evidence="1" key="1">
    <citation type="submission" date="2023-11" db="EMBL/GenBank/DDBJ databases">
        <title>Identification and selenium tolerance of Delftia acidovorans R3-25.</title>
        <authorList>
            <person name="Zhang S."/>
            <person name="Liu Y."/>
            <person name="Guo Y."/>
        </authorList>
    </citation>
    <scope>NUCLEOTIDE SEQUENCE</scope>
    <source>
        <strain evidence="1">R3-25</strain>
    </source>
</reference>
<dbReference type="EMBL" id="JAWWMZ010000017">
    <property type="protein sequence ID" value="MDX4957377.1"/>
    <property type="molecule type" value="Genomic_DNA"/>
</dbReference>
<sequence length="197" mass="22084">MLRLNRRVAQNLRDLNIGGIGMKGDGVKGQVLKGQSQHAGDERIVNHVVWARHTAVNQDCQNQVDVKALTGRGGLAALRQGVASLDAVADKMRHLSEQSKTVKGVGAYLVVHQRSSRGSVFLRWRQRLGANRHLSWEELEDIASMLPSDLRAWCLRASREAQLLNEEHLQLRSKIKIARRSLELSEPHLYPRSSFSS</sequence>
<dbReference type="Proteomes" id="UP001287445">
    <property type="component" value="Unassembled WGS sequence"/>
</dbReference>
<accession>A0AAJ2QYT1</accession>
<evidence type="ECO:0000313" key="1">
    <source>
        <dbReference type="EMBL" id="MDX4954694.1"/>
    </source>
</evidence>
<dbReference type="RefSeq" id="WP_319073943.1">
    <property type="nucleotide sequence ID" value="NZ_JAWWMZ010000004.1"/>
</dbReference>
<protein>
    <submittedName>
        <fullName evidence="1">Uncharacterized protein</fullName>
    </submittedName>
</protein>
<name>A0AAJ2QYT1_DELAC</name>
<evidence type="ECO:0000313" key="3">
    <source>
        <dbReference type="Proteomes" id="UP001287445"/>
    </source>
</evidence>
<gene>
    <name evidence="1" type="ORF">SGN30_14850</name>
    <name evidence="2" type="ORF">SGN30_28495</name>
</gene>
<evidence type="ECO:0000313" key="2">
    <source>
        <dbReference type="EMBL" id="MDX4957377.1"/>
    </source>
</evidence>
<proteinExistence type="predicted"/>
<dbReference type="AlphaFoldDB" id="A0AAJ2QYT1"/>